<dbReference type="Proteomes" id="UP000435802">
    <property type="component" value="Unassembled WGS sequence"/>
</dbReference>
<organism evidence="2 3">
    <name type="scientific">Shinella kummerowiae</name>
    <dbReference type="NCBI Taxonomy" id="417745"/>
    <lineage>
        <taxon>Bacteria</taxon>
        <taxon>Pseudomonadati</taxon>
        <taxon>Pseudomonadota</taxon>
        <taxon>Alphaproteobacteria</taxon>
        <taxon>Hyphomicrobiales</taxon>
        <taxon>Rhizobiaceae</taxon>
        <taxon>Shinella</taxon>
    </lineage>
</organism>
<feature type="transmembrane region" description="Helical" evidence="1">
    <location>
        <begin position="173"/>
        <end position="194"/>
    </location>
</feature>
<feature type="transmembrane region" description="Helical" evidence="1">
    <location>
        <begin position="374"/>
        <end position="392"/>
    </location>
</feature>
<keyword evidence="3" id="KW-1185">Reference proteome</keyword>
<feature type="transmembrane region" description="Helical" evidence="1">
    <location>
        <begin position="243"/>
        <end position="262"/>
    </location>
</feature>
<dbReference type="PANTHER" id="PTHR36840:SF1">
    <property type="entry name" value="BLL5714 PROTEIN"/>
    <property type="match status" value="1"/>
</dbReference>
<dbReference type="EMBL" id="WUMK01000001">
    <property type="protein sequence ID" value="MXN43641.1"/>
    <property type="molecule type" value="Genomic_DNA"/>
</dbReference>
<feature type="transmembrane region" description="Helical" evidence="1">
    <location>
        <begin position="116"/>
        <end position="135"/>
    </location>
</feature>
<protein>
    <recommendedName>
        <fullName evidence="4">Low temperature requirement protein A</fullName>
    </recommendedName>
</protein>
<reference evidence="2 3" key="1">
    <citation type="submission" date="2019-12" db="EMBL/GenBank/DDBJ databases">
        <title>Shinella kummerowiae sp. nov., a symbiotic bacterium isolated from root nodules of the herbal legume Kummerowia stipulacea.</title>
        <authorList>
            <person name="Gao J."/>
        </authorList>
    </citation>
    <scope>NUCLEOTIDE SEQUENCE [LARGE SCALE GENOMIC DNA]</scope>
    <source>
        <strain evidence="2 3">CCBAU 25048</strain>
    </source>
</reference>
<evidence type="ECO:0000313" key="2">
    <source>
        <dbReference type="EMBL" id="MXN43641.1"/>
    </source>
</evidence>
<dbReference type="OrthoDB" id="5520804at2"/>
<feature type="transmembrane region" description="Helical" evidence="1">
    <location>
        <begin position="321"/>
        <end position="339"/>
    </location>
</feature>
<feature type="transmembrane region" description="Helical" evidence="1">
    <location>
        <begin position="90"/>
        <end position="110"/>
    </location>
</feature>
<keyword evidence="1" id="KW-0472">Membrane</keyword>
<feature type="transmembrane region" description="Helical" evidence="1">
    <location>
        <begin position="26"/>
        <end position="45"/>
    </location>
</feature>
<accession>A0A6N8S4S2</accession>
<evidence type="ECO:0008006" key="4">
    <source>
        <dbReference type="Google" id="ProtNLM"/>
    </source>
</evidence>
<feature type="transmembrane region" description="Helical" evidence="1">
    <location>
        <begin position="283"/>
        <end position="301"/>
    </location>
</feature>
<sequence length="403" mass="44068">MTALNDERFAESACLRARGTAREGKVAFAELFFDLVFVLTIIQLSHSLAAHYSPTGLVEAAVLMLAVWWLWIYTTWATNWLDPDKAPVRILLFVLMFLGLMLSIAIPTAFGEGGLLFALTFVAMQVGRSAFTAYVMRRDWPENSLNFTRITAWTVFSALFWLAGAFVEHEARLVLWLVALAIDYLSPALGFSVPGLGRSTVSDWEVSGEHMAERCALFVIICLGETILVTGRTVAGMELLDGFTIILLAVAFLSTATMWWIYFRFGHGEAAHLIEHSATPGRIARMAFTYAHIPIVAGIVLSAVAEEFALAHPHGAVDFKTASAIIGGPVVFLAGNIWFKAAIRGRSPLSHLVGIAALLCLSIIVPIVEPYQLFMAAAVVLFGVALWEFLSLKSTRADDLAQV</sequence>
<gene>
    <name evidence="2" type="ORF">GR138_00470</name>
</gene>
<feature type="transmembrane region" description="Helical" evidence="1">
    <location>
        <begin position="57"/>
        <end position="78"/>
    </location>
</feature>
<feature type="transmembrane region" description="Helical" evidence="1">
    <location>
        <begin position="147"/>
        <end position="167"/>
    </location>
</feature>
<dbReference type="PANTHER" id="PTHR36840">
    <property type="entry name" value="BLL5714 PROTEIN"/>
    <property type="match status" value="1"/>
</dbReference>
<feature type="transmembrane region" description="Helical" evidence="1">
    <location>
        <begin position="351"/>
        <end position="368"/>
    </location>
</feature>
<feature type="transmembrane region" description="Helical" evidence="1">
    <location>
        <begin position="215"/>
        <end position="237"/>
    </location>
</feature>
<keyword evidence="1" id="KW-1133">Transmembrane helix</keyword>
<evidence type="ECO:0000256" key="1">
    <source>
        <dbReference type="SAM" id="Phobius"/>
    </source>
</evidence>
<dbReference type="RefSeq" id="WP_160856657.1">
    <property type="nucleotide sequence ID" value="NZ_WUMK01000001.1"/>
</dbReference>
<comment type="caution">
    <text evidence="2">The sequence shown here is derived from an EMBL/GenBank/DDBJ whole genome shotgun (WGS) entry which is preliminary data.</text>
</comment>
<evidence type="ECO:0000313" key="3">
    <source>
        <dbReference type="Proteomes" id="UP000435802"/>
    </source>
</evidence>
<name>A0A6N8S4S2_9HYPH</name>
<proteinExistence type="predicted"/>
<keyword evidence="1" id="KW-0812">Transmembrane</keyword>
<dbReference type="Pfam" id="PF06772">
    <property type="entry name" value="LtrA"/>
    <property type="match status" value="1"/>
</dbReference>
<dbReference type="AlphaFoldDB" id="A0A6N8S4S2"/>
<dbReference type="InterPro" id="IPR010640">
    <property type="entry name" value="Low_temperature_requirement_A"/>
</dbReference>